<dbReference type="KEGG" id="gph:GEMMAAP_18845"/>
<organism evidence="2 3">
    <name type="scientific">Gemmatimonas phototrophica</name>
    <dbReference type="NCBI Taxonomy" id="1379270"/>
    <lineage>
        <taxon>Bacteria</taxon>
        <taxon>Pseudomonadati</taxon>
        <taxon>Gemmatimonadota</taxon>
        <taxon>Gemmatimonadia</taxon>
        <taxon>Gemmatimonadales</taxon>
        <taxon>Gemmatimonadaceae</taxon>
        <taxon>Gemmatimonas</taxon>
    </lineage>
</organism>
<keyword evidence="3" id="KW-1185">Reference proteome</keyword>
<dbReference type="EMBL" id="CP011454">
    <property type="protein sequence ID" value="AMW06281.1"/>
    <property type="molecule type" value="Genomic_DNA"/>
</dbReference>
<accession>A0A143BP97</accession>
<reference evidence="2 3" key="2">
    <citation type="journal article" date="2016" name="Environ. Microbiol. Rep.">
        <title>Metagenomic evidence for the presence of phototrophic Gemmatimonadetes bacteria in diverse environments.</title>
        <authorList>
            <person name="Zeng Y."/>
            <person name="Baumbach J."/>
            <person name="Barbosa E.G."/>
            <person name="Azevedo V."/>
            <person name="Zhang C."/>
            <person name="Koblizek M."/>
        </authorList>
    </citation>
    <scope>NUCLEOTIDE SEQUENCE [LARGE SCALE GENOMIC DNA]</scope>
    <source>
        <strain evidence="2 3">AP64</strain>
    </source>
</reference>
<dbReference type="Pfam" id="PF00756">
    <property type="entry name" value="Esterase"/>
    <property type="match status" value="1"/>
</dbReference>
<proteinExistence type="predicted"/>
<dbReference type="AlphaFoldDB" id="A0A143BP97"/>
<dbReference type="SUPFAM" id="SSF53474">
    <property type="entry name" value="alpha/beta-Hydrolases"/>
    <property type="match status" value="1"/>
</dbReference>
<evidence type="ECO:0000313" key="2">
    <source>
        <dbReference type="EMBL" id="AMW06281.1"/>
    </source>
</evidence>
<protein>
    <recommendedName>
        <fullName evidence="4">Esterase</fullName>
    </recommendedName>
</protein>
<dbReference type="PANTHER" id="PTHR48098">
    <property type="entry name" value="ENTEROCHELIN ESTERASE-RELATED"/>
    <property type="match status" value="1"/>
</dbReference>
<dbReference type="InterPro" id="IPR000801">
    <property type="entry name" value="Esterase-like"/>
</dbReference>
<feature type="compositionally biased region" description="Basic residues" evidence="1">
    <location>
        <begin position="1"/>
        <end position="11"/>
    </location>
</feature>
<evidence type="ECO:0000313" key="3">
    <source>
        <dbReference type="Proteomes" id="UP000076404"/>
    </source>
</evidence>
<dbReference type="Proteomes" id="UP000076404">
    <property type="component" value="Chromosome"/>
</dbReference>
<dbReference type="InterPro" id="IPR050583">
    <property type="entry name" value="Mycobacterial_A85_antigen"/>
</dbReference>
<evidence type="ECO:0008006" key="4">
    <source>
        <dbReference type="Google" id="ProtNLM"/>
    </source>
</evidence>
<sequence length="363" mass="41044">MRKAKSARHHYLGPVPHTPTPSRTIRVTYPASQGQIALRTEADWDLTLLPVRVEQHTSWFTVPATAPTLAMKPVLLRDSALHWAKGGNTVVSAYEPDPELRPYFFADERGRITDIEHVTFEGGTLAVRIYLPAGYDENTLHRYPVLYMQDGQNLFFPNEAFSGNEWRVDETMDQLDRMNAVGETIVVGIAPADRMRDYTHPGYDAYGRCVVEQLKPRINAALRSYTDARHTAVMGSSLGGVASLYLAWQYPEHFGMAGCLSSTFGLLDDLFVRIAEEPRRDIAIYLDSGWPRDNFDATNAMRDLLLQRGYQLGVDLLQFSFPDGVHHEHSWAARLHLPLQFFFGSAWAAPRHRIPNDSRLTDS</sequence>
<gene>
    <name evidence="2" type="ORF">GEMMAAP_18845</name>
</gene>
<dbReference type="eggNOG" id="COG2819">
    <property type="taxonomic scope" value="Bacteria"/>
</dbReference>
<dbReference type="PANTHER" id="PTHR48098:SF6">
    <property type="entry name" value="FERRI-BACILLIBACTIN ESTERASE BESA"/>
    <property type="match status" value="1"/>
</dbReference>
<reference evidence="2 3" key="1">
    <citation type="journal article" date="2014" name="Proc. Natl. Acad. Sci. U.S.A.">
        <title>Functional type 2 photosynthetic reaction centers found in the rare bacterial phylum Gemmatimonadetes.</title>
        <authorList>
            <person name="Zeng Y."/>
            <person name="Feng F."/>
            <person name="Medova H."/>
            <person name="Dean J."/>
            <person name="Koblizek M."/>
        </authorList>
    </citation>
    <scope>NUCLEOTIDE SEQUENCE [LARGE SCALE GENOMIC DNA]</scope>
    <source>
        <strain evidence="2 3">AP64</strain>
    </source>
</reference>
<name>A0A143BP97_9BACT</name>
<evidence type="ECO:0000256" key="1">
    <source>
        <dbReference type="SAM" id="MobiDB-lite"/>
    </source>
</evidence>
<dbReference type="STRING" id="1379270.GEMMAAP_18845"/>
<dbReference type="Gene3D" id="3.40.50.1820">
    <property type="entry name" value="alpha/beta hydrolase"/>
    <property type="match status" value="1"/>
</dbReference>
<dbReference type="InterPro" id="IPR029058">
    <property type="entry name" value="AB_hydrolase_fold"/>
</dbReference>
<feature type="region of interest" description="Disordered" evidence="1">
    <location>
        <begin position="1"/>
        <end position="22"/>
    </location>
</feature>